<protein>
    <submittedName>
        <fullName evidence="3">Unannotated protein</fullName>
    </submittedName>
</protein>
<evidence type="ECO:0000313" key="3">
    <source>
        <dbReference type="EMBL" id="CAB4705461.1"/>
    </source>
</evidence>
<feature type="coiled-coil region" evidence="1">
    <location>
        <begin position="55"/>
        <end position="100"/>
    </location>
</feature>
<feature type="compositionally biased region" description="Basic and acidic residues" evidence="2">
    <location>
        <begin position="142"/>
        <end position="152"/>
    </location>
</feature>
<dbReference type="EMBL" id="CAEZXM010000303">
    <property type="protein sequence ID" value="CAB4705461.1"/>
    <property type="molecule type" value="Genomic_DNA"/>
</dbReference>
<proteinExistence type="predicted"/>
<accession>A0A6J6Q144</accession>
<organism evidence="3">
    <name type="scientific">freshwater metagenome</name>
    <dbReference type="NCBI Taxonomy" id="449393"/>
    <lineage>
        <taxon>unclassified sequences</taxon>
        <taxon>metagenomes</taxon>
        <taxon>ecological metagenomes</taxon>
    </lineage>
</organism>
<evidence type="ECO:0000256" key="1">
    <source>
        <dbReference type="SAM" id="Coils"/>
    </source>
</evidence>
<keyword evidence="1" id="KW-0175">Coiled coil</keyword>
<feature type="region of interest" description="Disordered" evidence="2">
    <location>
        <begin position="125"/>
        <end position="170"/>
    </location>
</feature>
<dbReference type="AlphaFoldDB" id="A0A6J6Q144"/>
<sequence>MPKRNRANEKRKQFGTAAVIPTTAAVKSDTAPAVAVVAAPVDDAVTRAAKMFAESLSAHEAADQAERERVRLETEQMQRHETLKANKQRAADLIKELRGQDRARQRRVEAEAAYRVALAELQEFETGERPAWAPAVEVEVSSDSHDDSHDDSSESADDNSIGDDSASTSE</sequence>
<reference evidence="3" key="1">
    <citation type="submission" date="2020-05" db="EMBL/GenBank/DDBJ databases">
        <authorList>
            <person name="Chiriac C."/>
            <person name="Salcher M."/>
            <person name="Ghai R."/>
            <person name="Kavagutti S V."/>
        </authorList>
    </citation>
    <scope>NUCLEOTIDE SEQUENCE</scope>
</reference>
<evidence type="ECO:0000256" key="2">
    <source>
        <dbReference type="SAM" id="MobiDB-lite"/>
    </source>
</evidence>
<name>A0A6J6Q144_9ZZZZ</name>
<gene>
    <name evidence="3" type="ORF">UFOPK2366_01476</name>
</gene>